<name>A0A9P8Y148_9PEZI</name>
<dbReference type="OrthoDB" id="409136at2759"/>
<feature type="compositionally biased region" description="Basic and acidic residues" evidence="1">
    <location>
        <begin position="799"/>
        <end position="815"/>
    </location>
</feature>
<accession>A0A9P8Y148</accession>
<dbReference type="AlphaFoldDB" id="A0A9P8Y148"/>
<gene>
    <name evidence="2" type="ORF">B0I36DRAFT_433117</name>
</gene>
<dbReference type="GeneID" id="70192203"/>
<protein>
    <submittedName>
        <fullName evidence="2">Uncharacterized protein</fullName>
    </submittedName>
</protein>
<proteinExistence type="predicted"/>
<comment type="caution">
    <text evidence="2">The sequence shown here is derived from an EMBL/GenBank/DDBJ whole genome shotgun (WGS) entry which is preliminary data.</text>
</comment>
<sequence>MIGRKPERADPFVFVCCTNLSVLKDAEHCIRSSDFKIRFQGFKLGAIALPLESQVPLRRVCKDEEIYGQPQEVADSSLETCINTAMPNLAEYALPAAYERQVTPVNHETIQDLIGAETLEIRVYASNHDSHHTNEHVQDTKVLPKVGARLWYSQDDSVTPYAPQSTGGVILSNGTDLFQLTARYLWDRSIYASPGEPGIATLDYCHFDDQDTDEDDDFELLSQASLSSAETGSPDTASEGQFSPLEFRFETARAEQTHASHVDLQSHLQYLAYPSRTTLSAGRISNDGYKGPGPTEEAEEFSPVLLGVIDSPHDSLPCQALDFSMLRLPDTRSYSSKNPNEFQFDGRTITIHDASEIPSTETEIIAICSSTGPCRGVLIPGAISHRFSNCTATIYQIQMQNAILAGDSGSAVVNATTGEWYGQIVLGCPGTNQAYFSSAVEIMNESNRAMQPGHTFELYGRRHLLAAPQKLKNETDPLLWLERVQEWKNETDPLIWITGRPGTGKEILARSLHTHHLDIPPPATNLRFQESRSLQRAWVWTTQFTRTKRTKLLKHAGPASFPLALWEPLQLLDQAQTSYASVLSTGAMPITQTNATFRHPNTPMYFSQVPLNSDRKLCTTLESTRSIPSLGLSLSQGKELWNDSRTSESSWSRILNVIEVQPTQSADRVFGGHIDSDPMVFYPSIIVVILRPALDTKTISRLAHLADGRLTWRDSVLGDSDSERHDPPPCYQSSSRSLICVEPSRLGRQHIIAPHRVLSERYFYELEKTDTYDKAAVYVADTHFRPMLPQEGHYCSRTHSRDTGQSGDRHSRPNESGDWMWGISIDKHGTIHPMADGDEVAERDHQVRLRALHGVREIPEVPRRLFETYLGAVAQESFHGEVHQIHILDSELMDACGNLGKAPSNSISDCPAYGICLNVLHKCASGVSRAQDNQKLSLKVPYPGWCESTNDTREESAWQRSKSCRSTSFNMCFQLPVAVEASAKSIGL</sequence>
<keyword evidence="3" id="KW-1185">Reference proteome</keyword>
<evidence type="ECO:0000313" key="3">
    <source>
        <dbReference type="Proteomes" id="UP000756346"/>
    </source>
</evidence>
<reference evidence="2" key="1">
    <citation type="journal article" date="2021" name="Nat. Commun.">
        <title>Genetic determinants of endophytism in the Arabidopsis root mycobiome.</title>
        <authorList>
            <person name="Mesny F."/>
            <person name="Miyauchi S."/>
            <person name="Thiergart T."/>
            <person name="Pickel B."/>
            <person name="Atanasova L."/>
            <person name="Karlsson M."/>
            <person name="Huettel B."/>
            <person name="Barry K.W."/>
            <person name="Haridas S."/>
            <person name="Chen C."/>
            <person name="Bauer D."/>
            <person name="Andreopoulos W."/>
            <person name="Pangilinan J."/>
            <person name="LaButti K."/>
            <person name="Riley R."/>
            <person name="Lipzen A."/>
            <person name="Clum A."/>
            <person name="Drula E."/>
            <person name="Henrissat B."/>
            <person name="Kohler A."/>
            <person name="Grigoriev I.V."/>
            <person name="Martin F.M."/>
            <person name="Hacquard S."/>
        </authorList>
    </citation>
    <scope>NUCLEOTIDE SEQUENCE</scope>
    <source>
        <strain evidence="2">MPI-CAGE-CH-0230</strain>
    </source>
</reference>
<feature type="region of interest" description="Disordered" evidence="1">
    <location>
        <begin position="790"/>
        <end position="818"/>
    </location>
</feature>
<dbReference type="Proteomes" id="UP000756346">
    <property type="component" value="Unassembled WGS sequence"/>
</dbReference>
<dbReference type="RefSeq" id="XP_046010757.1">
    <property type="nucleotide sequence ID" value="XM_046162657.1"/>
</dbReference>
<dbReference type="SUPFAM" id="SSF50494">
    <property type="entry name" value="Trypsin-like serine proteases"/>
    <property type="match status" value="1"/>
</dbReference>
<evidence type="ECO:0000313" key="2">
    <source>
        <dbReference type="EMBL" id="KAH7027958.1"/>
    </source>
</evidence>
<dbReference type="InterPro" id="IPR009003">
    <property type="entry name" value="Peptidase_S1_PA"/>
</dbReference>
<organism evidence="2 3">
    <name type="scientific">Microdochium trichocladiopsis</name>
    <dbReference type="NCBI Taxonomy" id="1682393"/>
    <lineage>
        <taxon>Eukaryota</taxon>
        <taxon>Fungi</taxon>
        <taxon>Dikarya</taxon>
        <taxon>Ascomycota</taxon>
        <taxon>Pezizomycotina</taxon>
        <taxon>Sordariomycetes</taxon>
        <taxon>Xylariomycetidae</taxon>
        <taxon>Xylariales</taxon>
        <taxon>Microdochiaceae</taxon>
        <taxon>Microdochium</taxon>
    </lineage>
</organism>
<dbReference type="EMBL" id="JAGTJQ010000007">
    <property type="protein sequence ID" value="KAH7027958.1"/>
    <property type="molecule type" value="Genomic_DNA"/>
</dbReference>
<evidence type="ECO:0000256" key="1">
    <source>
        <dbReference type="SAM" id="MobiDB-lite"/>
    </source>
</evidence>